<dbReference type="Gene3D" id="3.10.180.10">
    <property type="entry name" value="2,3-Dihydroxybiphenyl 1,2-Dioxygenase, domain 1"/>
    <property type="match status" value="1"/>
</dbReference>
<dbReference type="eggNOG" id="COG0346">
    <property type="taxonomic scope" value="Bacteria"/>
</dbReference>
<accession>A3VA57</accession>
<dbReference type="InterPro" id="IPR029068">
    <property type="entry name" value="Glyas_Bleomycin-R_OHBP_Dase"/>
</dbReference>
<dbReference type="InterPro" id="IPR037523">
    <property type="entry name" value="VOC_core"/>
</dbReference>
<dbReference type="AlphaFoldDB" id="A3VA57"/>
<evidence type="ECO:0000313" key="3">
    <source>
        <dbReference type="Proteomes" id="UP000002931"/>
    </source>
</evidence>
<dbReference type="Proteomes" id="UP000002931">
    <property type="component" value="Unassembled WGS sequence"/>
</dbReference>
<dbReference type="Pfam" id="PF00903">
    <property type="entry name" value="Glyoxalase"/>
    <property type="match status" value="1"/>
</dbReference>
<dbReference type="HOGENOM" id="CLU_052361_1_0_5"/>
<organism evidence="2 3">
    <name type="scientific">Maritimibacter alkaliphilus HTCC2654</name>
    <dbReference type="NCBI Taxonomy" id="314271"/>
    <lineage>
        <taxon>Bacteria</taxon>
        <taxon>Pseudomonadati</taxon>
        <taxon>Pseudomonadota</taxon>
        <taxon>Alphaproteobacteria</taxon>
        <taxon>Rhodobacterales</taxon>
        <taxon>Roseobacteraceae</taxon>
        <taxon>Maritimibacter</taxon>
    </lineage>
</organism>
<comment type="caution">
    <text evidence="2">The sequence shown here is derived from an EMBL/GenBank/DDBJ whole genome shotgun (WGS) entry which is preliminary data.</text>
</comment>
<name>A3VA57_9RHOB</name>
<gene>
    <name evidence="2" type="ORF">RB2654_19483</name>
</gene>
<reference evidence="2 3" key="1">
    <citation type="journal article" date="2010" name="J. Bacteriol.">
        <title>Genome sequences of Pelagibaca bermudensis HTCC2601T and Maritimibacter alkaliphilus HTCC2654T, the type strains of two marine Roseobacter genera.</title>
        <authorList>
            <person name="Thrash J.C."/>
            <person name="Cho J.C."/>
            <person name="Ferriera S."/>
            <person name="Johnson J."/>
            <person name="Vergin K.L."/>
            <person name="Giovannoni S.J."/>
        </authorList>
    </citation>
    <scope>NUCLEOTIDE SEQUENCE [LARGE SCALE GENOMIC DNA]</scope>
    <source>
        <strain evidence="2 3">HTCC2654</strain>
    </source>
</reference>
<dbReference type="PROSITE" id="PS51819">
    <property type="entry name" value="VOC"/>
    <property type="match status" value="1"/>
</dbReference>
<dbReference type="STRING" id="314271.RB2654_19483"/>
<sequence length="324" mass="36192">MEVPYGPRSCKEDTDMRIIGPDELVFGVDNRDACEAFLTDFGLTATGDGRFEALDKTAIRLCTTDDPDLPAPLPTNSWLRQTIWGVEDQATLDAIETELSKDRDVAKAADGTLSCKDDAGFQIAFRITRRVTLDMPAEMINAPGAKPGRAPNHVGADEAATAAPRTLSHIVYFVPDMDRMANFYIDRLGFVITDKFTNTGPFLRPQANLDHHVLFMIQTPEYMQGIEHLAFHMSGPTDLMLAGSRMIKKGYESFWGPGRHKFGSNWFWYFSSPLRVNIEYDADMDLHDGDWVMRETPISAEASQMFLFENVEKWSPGGPPPGKS</sequence>
<dbReference type="InterPro" id="IPR004360">
    <property type="entry name" value="Glyas_Fos-R_dOase_dom"/>
</dbReference>
<evidence type="ECO:0000313" key="2">
    <source>
        <dbReference type="EMBL" id="EAQ14798.1"/>
    </source>
</evidence>
<evidence type="ECO:0000259" key="1">
    <source>
        <dbReference type="PROSITE" id="PS51819"/>
    </source>
</evidence>
<protein>
    <submittedName>
        <fullName evidence="2">Glyoxalase family protein</fullName>
    </submittedName>
</protein>
<dbReference type="SUPFAM" id="SSF54593">
    <property type="entry name" value="Glyoxalase/Bleomycin resistance protein/Dihydroxybiphenyl dioxygenase"/>
    <property type="match status" value="2"/>
</dbReference>
<keyword evidence="3" id="KW-1185">Reference proteome</keyword>
<proteinExistence type="predicted"/>
<feature type="domain" description="VOC" evidence="1">
    <location>
        <begin position="166"/>
        <end position="283"/>
    </location>
</feature>
<dbReference type="EMBL" id="AAMT01000001">
    <property type="protein sequence ID" value="EAQ14798.1"/>
    <property type="molecule type" value="Genomic_DNA"/>
</dbReference>